<dbReference type="EMBL" id="CAJHUC010001637">
    <property type="protein sequence ID" value="CAD7701814.1"/>
    <property type="molecule type" value="Genomic_DNA"/>
</dbReference>
<feature type="compositionally biased region" description="Basic and acidic residues" evidence="6">
    <location>
        <begin position="224"/>
        <end position="236"/>
    </location>
</feature>
<protein>
    <recommendedName>
        <fullName evidence="8">NF-X1-type domain-containing protein</fullName>
    </recommendedName>
</protein>
<evidence type="ECO:0000256" key="6">
    <source>
        <dbReference type="SAM" id="MobiDB-lite"/>
    </source>
</evidence>
<evidence type="ECO:0000256" key="5">
    <source>
        <dbReference type="ARBA" id="ARBA00022833"/>
    </source>
</evidence>
<feature type="domain" description="NF-X1-type" evidence="8">
    <location>
        <begin position="147"/>
        <end position="168"/>
    </location>
</feature>
<keyword evidence="3" id="KW-0677">Repeat</keyword>
<feature type="compositionally biased region" description="Basic and acidic residues" evidence="6">
    <location>
        <begin position="268"/>
        <end position="281"/>
    </location>
</feature>
<keyword evidence="7" id="KW-0812">Transmembrane</keyword>
<keyword evidence="10" id="KW-1185">Reference proteome</keyword>
<dbReference type="GO" id="GO:0000977">
    <property type="term" value="F:RNA polymerase II transcription regulatory region sequence-specific DNA binding"/>
    <property type="evidence" value="ECO:0007669"/>
    <property type="project" value="TreeGrafter"/>
</dbReference>
<name>A0A8S1J3Z7_9CHLO</name>
<organism evidence="9 10">
    <name type="scientific">Ostreobium quekettii</name>
    <dbReference type="NCBI Taxonomy" id="121088"/>
    <lineage>
        <taxon>Eukaryota</taxon>
        <taxon>Viridiplantae</taxon>
        <taxon>Chlorophyta</taxon>
        <taxon>core chlorophytes</taxon>
        <taxon>Ulvophyceae</taxon>
        <taxon>TCBD clade</taxon>
        <taxon>Bryopsidales</taxon>
        <taxon>Ostreobineae</taxon>
        <taxon>Ostreobiaceae</taxon>
        <taxon>Ostreobium</taxon>
    </lineage>
</organism>
<dbReference type="PANTHER" id="PTHR12360">
    <property type="entry name" value="NUCLEAR TRANSCRIPTION FACTOR, X-BOX BINDING 1 NFX1"/>
    <property type="match status" value="1"/>
</dbReference>
<accession>A0A8S1J3Z7</accession>
<dbReference type="InterPro" id="IPR000967">
    <property type="entry name" value="Znf_NFX1"/>
</dbReference>
<dbReference type="CDD" id="cd06008">
    <property type="entry name" value="NF-X1-zinc-finger"/>
    <property type="match status" value="1"/>
</dbReference>
<keyword evidence="4" id="KW-0863">Zinc-finger</keyword>
<sequence length="321" mass="35010">MMAGCSSSDAQQCPPCCQPVTVSCLGGHTEQTVQCHAAQDFSCGQPCGRVLQCGKHHCQKECHRAGPETCSSCSLACDGVCHSGHACPLPCHAGDCPPCEEPLRLACHCGKTTVELPCHEHLLATEAGTLGQRLCCEKPCHKQLPLCGHPCRSSCHEGNCQGTATCREVVTVFCRCKSKRESWTCGGVQEALVARGLHPGYSEASKPRLLDCDDSCLQKRRKDRHEGRGNEGREGGAEGAEFPMEGLSQRALPREGRDAAGRSQTRKLTREERRIAAEKREAEKKRRAMYSRIWRRFLKSLPVVLGLILGFILFRLLAGSS</sequence>
<evidence type="ECO:0000256" key="7">
    <source>
        <dbReference type="SAM" id="Phobius"/>
    </source>
</evidence>
<keyword evidence="5" id="KW-0862">Zinc</keyword>
<evidence type="ECO:0000256" key="2">
    <source>
        <dbReference type="ARBA" id="ARBA00022723"/>
    </source>
</evidence>
<dbReference type="OrthoDB" id="536399at2759"/>
<evidence type="ECO:0000256" key="3">
    <source>
        <dbReference type="ARBA" id="ARBA00022737"/>
    </source>
</evidence>
<evidence type="ECO:0000256" key="1">
    <source>
        <dbReference type="ARBA" id="ARBA00007269"/>
    </source>
</evidence>
<gene>
    <name evidence="9" type="ORF">OSTQU699_LOCUS7171</name>
</gene>
<comment type="caution">
    <text evidence="9">The sequence shown here is derived from an EMBL/GenBank/DDBJ whole genome shotgun (WGS) entry which is preliminary data.</text>
</comment>
<dbReference type="GO" id="GO:0000981">
    <property type="term" value="F:DNA-binding transcription factor activity, RNA polymerase II-specific"/>
    <property type="evidence" value="ECO:0007669"/>
    <property type="project" value="TreeGrafter"/>
</dbReference>
<comment type="similarity">
    <text evidence="1">Belongs to the NFX1 family.</text>
</comment>
<dbReference type="AlphaFoldDB" id="A0A8S1J3Z7"/>
<evidence type="ECO:0000313" key="9">
    <source>
        <dbReference type="EMBL" id="CAD7701814.1"/>
    </source>
</evidence>
<dbReference type="Proteomes" id="UP000708148">
    <property type="component" value="Unassembled WGS sequence"/>
</dbReference>
<keyword evidence="2" id="KW-0479">Metal-binding</keyword>
<dbReference type="InterPro" id="IPR034078">
    <property type="entry name" value="NFX1_fam"/>
</dbReference>
<evidence type="ECO:0000259" key="8">
    <source>
        <dbReference type="SMART" id="SM00438"/>
    </source>
</evidence>
<evidence type="ECO:0000313" key="10">
    <source>
        <dbReference type="Proteomes" id="UP000708148"/>
    </source>
</evidence>
<proteinExistence type="inferred from homology"/>
<keyword evidence="7" id="KW-1133">Transmembrane helix</keyword>
<dbReference type="SMART" id="SM00438">
    <property type="entry name" value="ZnF_NFX"/>
    <property type="match status" value="3"/>
</dbReference>
<feature type="domain" description="NF-X1-type" evidence="8">
    <location>
        <begin position="81"/>
        <end position="101"/>
    </location>
</feature>
<dbReference type="GO" id="GO:0008270">
    <property type="term" value="F:zinc ion binding"/>
    <property type="evidence" value="ECO:0007669"/>
    <property type="project" value="UniProtKB-KW"/>
</dbReference>
<dbReference type="GO" id="GO:0005634">
    <property type="term" value="C:nucleus"/>
    <property type="evidence" value="ECO:0007669"/>
    <property type="project" value="InterPro"/>
</dbReference>
<feature type="domain" description="NF-X1-type" evidence="8">
    <location>
        <begin position="53"/>
        <end position="75"/>
    </location>
</feature>
<reference evidence="9" key="1">
    <citation type="submission" date="2020-12" db="EMBL/GenBank/DDBJ databases">
        <authorList>
            <person name="Iha C."/>
        </authorList>
    </citation>
    <scope>NUCLEOTIDE SEQUENCE</scope>
</reference>
<feature type="region of interest" description="Disordered" evidence="6">
    <location>
        <begin position="221"/>
        <end position="281"/>
    </location>
</feature>
<feature type="transmembrane region" description="Helical" evidence="7">
    <location>
        <begin position="297"/>
        <end position="318"/>
    </location>
</feature>
<keyword evidence="7" id="KW-0472">Membrane</keyword>
<evidence type="ECO:0000256" key="4">
    <source>
        <dbReference type="ARBA" id="ARBA00022771"/>
    </source>
</evidence>